<feature type="transmembrane region" description="Helical" evidence="2">
    <location>
        <begin position="351"/>
        <end position="375"/>
    </location>
</feature>
<keyword evidence="2" id="KW-0812">Transmembrane</keyword>
<feature type="transmembrane region" description="Helical" evidence="2">
    <location>
        <begin position="462"/>
        <end position="489"/>
    </location>
</feature>
<feature type="transmembrane region" description="Helical" evidence="2">
    <location>
        <begin position="276"/>
        <end position="292"/>
    </location>
</feature>
<evidence type="ECO:0008006" key="5">
    <source>
        <dbReference type="Google" id="ProtNLM"/>
    </source>
</evidence>
<feature type="transmembrane region" description="Helical" evidence="2">
    <location>
        <begin position="649"/>
        <end position="667"/>
    </location>
</feature>
<dbReference type="EMBL" id="JAUHJR010000005">
    <property type="protein sequence ID" value="MDN4162211.1"/>
    <property type="molecule type" value="Genomic_DNA"/>
</dbReference>
<feature type="transmembrane region" description="Helical" evidence="2">
    <location>
        <begin position="79"/>
        <end position="104"/>
    </location>
</feature>
<name>A0ABT8EVK6_9ACTN</name>
<evidence type="ECO:0000256" key="2">
    <source>
        <dbReference type="SAM" id="Phobius"/>
    </source>
</evidence>
<feature type="transmembrane region" description="Helical" evidence="2">
    <location>
        <begin position="215"/>
        <end position="236"/>
    </location>
</feature>
<dbReference type="Proteomes" id="UP001168537">
    <property type="component" value="Unassembled WGS sequence"/>
</dbReference>
<feature type="compositionally biased region" description="Pro residues" evidence="1">
    <location>
        <begin position="24"/>
        <end position="50"/>
    </location>
</feature>
<keyword evidence="2" id="KW-0472">Membrane</keyword>
<feature type="transmembrane region" description="Helical" evidence="2">
    <location>
        <begin position="395"/>
        <end position="416"/>
    </location>
</feature>
<gene>
    <name evidence="3" type="ORF">QWY29_12675</name>
</gene>
<protein>
    <recommendedName>
        <fullName evidence="5">DUF2157 domain-containing protein</fullName>
    </recommendedName>
</protein>
<dbReference type="RefSeq" id="WP_300961382.1">
    <property type="nucleotide sequence ID" value="NZ_JAUHJR010000005.1"/>
</dbReference>
<feature type="transmembrane region" description="Helical" evidence="2">
    <location>
        <begin position="715"/>
        <end position="739"/>
    </location>
</feature>
<sequence length="757" mass="74401">MSPTALATCPTCGSNVPLDRLPRAPLPTYPGHPGQHPPLPTYPVPAPAPAAGPSAGPTANPVGPGRPARRGLSAPSVPALLLGLGALCLLVAAVAFLAVAWSALGVGGRTAVLVGLTGAAAGLGVVLARRGLRIAGESLSTVSLGLLALDVAGAASAGWLGGADGSTTVVVGGLVLAAAALTWLPTGLGAPQVVAPLSLVTAALAAVDTTGHPHVVPAVATVVLAAVAWLGVTVGARLLPWSAGVAAVVCWSWLALAGLLEAAAHPSLSGLWADRHALPLVTAAALLVVPGLRWRPVLGGTATLLTLVAVLPALDEGGTAAGLAAVVALATWAALGALTRAGTTAPVRLPLLVSAAGTVVLLLVLVTEAATRLLSLAGPAAVDAAVRLPADPAPATPALALAAALALVAAYVVGAGRAVPLPVWAAAALVGTTTTLALLPVPLAVVVALLAVAGLVAVRAHLVAGLLLLAAVVVALPSEVLTVGALAALVAGCVLVLHRPVAAAVLPAALAGLVWTALAVADVDVAQRGVPVLLAVAAVALLRPRPELEAVAAVSGAVAAVLAVTGPTSLAVHLTVAGALVTTHALLVADRRALAWLGGLLLAAATWVRLADLGVTAPEAYTLPSAAALLLVGLAHLRRHPDAPTGPALTPGLLLATVPTLLWVLALEPVSLRAALLGAGCLALVLGGTHLRWSAPVSVGWVVGTVLVLRELAPYAAATPQWVLIGAAGTALTVVGVTWERRLGELRRAQSYVGRLR</sequence>
<evidence type="ECO:0000313" key="3">
    <source>
        <dbReference type="EMBL" id="MDN4162211.1"/>
    </source>
</evidence>
<reference evidence="3" key="1">
    <citation type="submission" date="2023-06" db="EMBL/GenBank/DDBJ databases">
        <title>Draft genome sequence of Nocardioides sp. SOB72.</title>
        <authorList>
            <person name="Zhang G."/>
        </authorList>
    </citation>
    <scope>NUCLEOTIDE SEQUENCE</scope>
    <source>
        <strain evidence="3">SOB72</strain>
    </source>
</reference>
<feature type="transmembrane region" description="Helical" evidence="2">
    <location>
        <begin position="593"/>
        <end position="611"/>
    </location>
</feature>
<feature type="transmembrane region" description="Helical" evidence="2">
    <location>
        <begin position="243"/>
        <end position="264"/>
    </location>
</feature>
<feature type="transmembrane region" description="Helical" evidence="2">
    <location>
        <begin position="320"/>
        <end position="339"/>
    </location>
</feature>
<feature type="transmembrane region" description="Helical" evidence="2">
    <location>
        <begin position="674"/>
        <end position="695"/>
    </location>
</feature>
<feature type="transmembrane region" description="Helical" evidence="2">
    <location>
        <begin position="166"/>
        <end position="186"/>
    </location>
</feature>
<feature type="compositionally biased region" description="Low complexity" evidence="1">
    <location>
        <begin position="51"/>
        <end position="61"/>
    </location>
</feature>
<feature type="region of interest" description="Disordered" evidence="1">
    <location>
        <begin position="23"/>
        <end position="69"/>
    </location>
</feature>
<organism evidence="3 4">
    <name type="scientific">Nocardioides abyssi</name>
    <dbReference type="NCBI Taxonomy" id="3058370"/>
    <lineage>
        <taxon>Bacteria</taxon>
        <taxon>Bacillati</taxon>
        <taxon>Actinomycetota</taxon>
        <taxon>Actinomycetes</taxon>
        <taxon>Propionibacteriales</taxon>
        <taxon>Nocardioidaceae</taxon>
        <taxon>Nocardioides</taxon>
    </lineage>
</organism>
<dbReference type="InterPro" id="IPR058062">
    <property type="entry name" value="SCO7613_C"/>
</dbReference>
<dbReference type="NCBIfam" id="NF047321">
    <property type="entry name" value="SCO7613_CTERM"/>
    <property type="match status" value="1"/>
</dbReference>
<keyword evidence="2" id="KW-1133">Transmembrane helix</keyword>
<comment type="caution">
    <text evidence="3">The sequence shown here is derived from an EMBL/GenBank/DDBJ whole genome shotgun (WGS) entry which is preliminary data.</text>
</comment>
<keyword evidence="4" id="KW-1185">Reference proteome</keyword>
<accession>A0ABT8EVK6</accession>
<evidence type="ECO:0000313" key="4">
    <source>
        <dbReference type="Proteomes" id="UP001168537"/>
    </source>
</evidence>
<feature type="transmembrane region" description="Helical" evidence="2">
    <location>
        <begin position="501"/>
        <end position="519"/>
    </location>
</feature>
<proteinExistence type="predicted"/>
<feature type="transmembrane region" description="Helical" evidence="2">
    <location>
        <begin position="297"/>
        <end position="314"/>
    </location>
</feature>
<feature type="transmembrane region" description="Helical" evidence="2">
    <location>
        <begin position="554"/>
        <end position="581"/>
    </location>
</feature>
<evidence type="ECO:0000256" key="1">
    <source>
        <dbReference type="SAM" id="MobiDB-lite"/>
    </source>
</evidence>
<feature type="transmembrane region" description="Helical" evidence="2">
    <location>
        <begin position="423"/>
        <end position="456"/>
    </location>
</feature>
<feature type="transmembrane region" description="Helical" evidence="2">
    <location>
        <begin position="110"/>
        <end position="127"/>
    </location>
</feature>